<sequence length="109" mass="12822">MQQKSRIKNRIESNQSSPEYYDFFLKKKKKRKERKETTKKKEKRRHQRSSNLRFVLARTSEHLSPSGVAVLRSANVILALLVDEPSQSNQTRRCDHSNRDPCFLASIHP</sequence>
<evidence type="ECO:0000313" key="2">
    <source>
        <dbReference type="EMBL" id="POO01256.1"/>
    </source>
</evidence>
<feature type="compositionally biased region" description="Basic residues" evidence="1">
    <location>
        <begin position="26"/>
        <end position="48"/>
    </location>
</feature>
<protein>
    <submittedName>
        <fullName evidence="2">Uncharacterized protein</fullName>
    </submittedName>
</protein>
<dbReference type="AlphaFoldDB" id="A0A2P5FTZ1"/>
<accession>A0A2P5FTZ1</accession>
<name>A0A2P5FTZ1_TREOI</name>
<evidence type="ECO:0000256" key="1">
    <source>
        <dbReference type="SAM" id="MobiDB-lite"/>
    </source>
</evidence>
<feature type="region of interest" description="Disordered" evidence="1">
    <location>
        <begin position="22"/>
        <end position="51"/>
    </location>
</feature>
<reference evidence="3" key="1">
    <citation type="submission" date="2016-06" db="EMBL/GenBank/DDBJ databases">
        <title>Parallel loss of symbiosis genes in relatives of nitrogen-fixing non-legume Parasponia.</title>
        <authorList>
            <person name="Van Velzen R."/>
            <person name="Holmer R."/>
            <person name="Bu F."/>
            <person name="Rutten L."/>
            <person name="Van Zeijl A."/>
            <person name="Liu W."/>
            <person name="Santuari L."/>
            <person name="Cao Q."/>
            <person name="Sharma T."/>
            <person name="Shen D."/>
            <person name="Roswanjaya Y."/>
            <person name="Wardhani T."/>
            <person name="Kalhor M.S."/>
            <person name="Jansen J."/>
            <person name="Van den Hoogen J."/>
            <person name="Gungor B."/>
            <person name="Hartog M."/>
            <person name="Hontelez J."/>
            <person name="Verver J."/>
            <person name="Yang W.-C."/>
            <person name="Schijlen E."/>
            <person name="Repin R."/>
            <person name="Schilthuizen M."/>
            <person name="Schranz E."/>
            <person name="Heidstra R."/>
            <person name="Miyata K."/>
            <person name="Fedorova E."/>
            <person name="Kohlen W."/>
            <person name="Bisseling T."/>
            <person name="Smit S."/>
            <person name="Geurts R."/>
        </authorList>
    </citation>
    <scope>NUCLEOTIDE SEQUENCE [LARGE SCALE GENOMIC DNA]</scope>
    <source>
        <strain evidence="3">cv. RG33-2</strain>
    </source>
</reference>
<gene>
    <name evidence="2" type="ORF">TorRG33x02_030100</name>
</gene>
<dbReference type="OrthoDB" id="10323115at2759"/>
<organism evidence="2 3">
    <name type="scientific">Trema orientale</name>
    <name type="common">Charcoal tree</name>
    <name type="synonym">Celtis orientalis</name>
    <dbReference type="NCBI Taxonomy" id="63057"/>
    <lineage>
        <taxon>Eukaryota</taxon>
        <taxon>Viridiplantae</taxon>
        <taxon>Streptophyta</taxon>
        <taxon>Embryophyta</taxon>
        <taxon>Tracheophyta</taxon>
        <taxon>Spermatophyta</taxon>
        <taxon>Magnoliopsida</taxon>
        <taxon>eudicotyledons</taxon>
        <taxon>Gunneridae</taxon>
        <taxon>Pentapetalae</taxon>
        <taxon>rosids</taxon>
        <taxon>fabids</taxon>
        <taxon>Rosales</taxon>
        <taxon>Cannabaceae</taxon>
        <taxon>Trema</taxon>
    </lineage>
</organism>
<dbReference type="Proteomes" id="UP000237000">
    <property type="component" value="Unassembled WGS sequence"/>
</dbReference>
<dbReference type="EMBL" id="JXTC01000009">
    <property type="protein sequence ID" value="POO01256.1"/>
    <property type="molecule type" value="Genomic_DNA"/>
</dbReference>
<evidence type="ECO:0000313" key="3">
    <source>
        <dbReference type="Proteomes" id="UP000237000"/>
    </source>
</evidence>
<keyword evidence="3" id="KW-1185">Reference proteome</keyword>
<proteinExistence type="predicted"/>
<dbReference type="InParanoid" id="A0A2P5FTZ1"/>
<comment type="caution">
    <text evidence="2">The sequence shown here is derived from an EMBL/GenBank/DDBJ whole genome shotgun (WGS) entry which is preliminary data.</text>
</comment>